<reference evidence="1" key="2">
    <citation type="journal article" date="2021" name="PeerJ">
        <title>Extensive microbial diversity within the chicken gut microbiome revealed by metagenomics and culture.</title>
        <authorList>
            <person name="Gilroy R."/>
            <person name="Ravi A."/>
            <person name="Getino M."/>
            <person name="Pursley I."/>
            <person name="Horton D.L."/>
            <person name="Alikhan N.F."/>
            <person name="Baker D."/>
            <person name="Gharbi K."/>
            <person name="Hall N."/>
            <person name="Watson M."/>
            <person name="Adriaenssens E.M."/>
            <person name="Foster-Nyarko E."/>
            <person name="Jarju S."/>
            <person name="Secka A."/>
            <person name="Antonio M."/>
            <person name="Oren A."/>
            <person name="Chaudhuri R.R."/>
            <person name="La Ragione R."/>
            <person name="Hildebrand F."/>
            <person name="Pallen M.J."/>
        </authorList>
    </citation>
    <scope>NUCLEOTIDE SEQUENCE</scope>
    <source>
        <strain evidence="1">CHK197-8231</strain>
    </source>
</reference>
<name>A0A9D1HVN3_9BACT</name>
<dbReference type="Pfam" id="PF07537">
    <property type="entry name" value="CamS"/>
    <property type="match status" value="1"/>
</dbReference>
<dbReference type="Gene3D" id="3.10.570.10">
    <property type="entry name" value="sex pheromone staph- cam373 precursor domain"/>
    <property type="match status" value="1"/>
</dbReference>
<sequence length="345" mass="39498">MKKYVLVLCTLLLLCGCGKKEEKVKTDLKFDEDSYSVYEPYKSGVSNDYVVSHILNHYDREEVESSLMDISTSYFPTDNTYYQAGQYLTEKDLTNLLSKEKLNQADDVTIDGISISPEYISYIYEQNYLSSEGKLKGVSIAVVLNPYQQYQNQYGAYQYKKVDESTVLEFGKKRAQELLTYLREEKNLKDVKILLGLYVQNGPDEVLPGSFKQVGITSSADISFQSVDYRYQLLESNWVQEKDMNSYTAFQNLKKKLAEVFPTTYMVAEGLYVSGRLQNLEIDVHSTYMNKSELLKISQLISTELSNTFPGGIQMKVYLKENNDMVGFISKEKTSSSARIYIMKG</sequence>
<protein>
    <submittedName>
        <fullName evidence="1">CamS family sex pheromone protein</fullName>
    </submittedName>
</protein>
<dbReference type="InterPro" id="IPR011426">
    <property type="entry name" value="CamS"/>
</dbReference>
<dbReference type="CDD" id="cd13441">
    <property type="entry name" value="CamS_repeat_1"/>
    <property type="match status" value="1"/>
</dbReference>
<dbReference type="EMBL" id="DVML01000039">
    <property type="protein sequence ID" value="HIU23234.1"/>
    <property type="molecule type" value="Genomic_DNA"/>
</dbReference>
<comment type="caution">
    <text evidence="1">The sequence shown here is derived from an EMBL/GenBank/DDBJ whole genome shotgun (WGS) entry which is preliminary data.</text>
</comment>
<dbReference type="AlphaFoldDB" id="A0A9D1HVN3"/>
<proteinExistence type="predicted"/>
<reference evidence="1" key="1">
    <citation type="submission" date="2020-10" db="EMBL/GenBank/DDBJ databases">
        <authorList>
            <person name="Gilroy R."/>
        </authorList>
    </citation>
    <scope>NUCLEOTIDE SEQUENCE</scope>
    <source>
        <strain evidence="1">CHK197-8231</strain>
    </source>
</reference>
<dbReference type="Proteomes" id="UP000824087">
    <property type="component" value="Unassembled WGS sequence"/>
</dbReference>
<organism evidence="1 2">
    <name type="scientific">Candidatus Fimihabitans intestinipullorum</name>
    <dbReference type="NCBI Taxonomy" id="2840820"/>
    <lineage>
        <taxon>Bacteria</taxon>
        <taxon>Bacillati</taxon>
        <taxon>Mycoplasmatota</taxon>
        <taxon>Mycoplasmatota incertae sedis</taxon>
        <taxon>Candidatus Fimihabitans</taxon>
    </lineage>
</organism>
<evidence type="ECO:0000313" key="2">
    <source>
        <dbReference type="Proteomes" id="UP000824087"/>
    </source>
</evidence>
<accession>A0A9D1HVN3</accession>
<gene>
    <name evidence="1" type="ORF">IAD49_06600</name>
</gene>
<evidence type="ECO:0000313" key="1">
    <source>
        <dbReference type="EMBL" id="HIU23234.1"/>
    </source>
</evidence>
<dbReference type="PROSITE" id="PS51257">
    <property type="entry name" value="PROKAR_LIPOPROTEIN"/>
    <property type="match status" value="1"/>
</dbReference>